<gene>
    <name evidence="1" type="primary">RGA4_1</name>
    <name evidence="1" type="ORF">g.128168</name>
</gene>
<sequence>PSLPTTVRELTLRDVGLKKLPEFSESCDHICPSLSMLRIDNLPALKSLQQGLLRHHLKNLTVLSIQRCEQLVHWPEGAGFRATLLSLQEELLICDCPKLMALPDGATLSASLKNLTVRGCPGVANRLLFAQLHNLSSDSIVHVSKEYADLACCSEEALQHLKSVDCLRINDVGIEGYDLFDRSRDRQPVFLVCDKERMWSWRCDEWVLSRRVRIRDFEVITATVSHASAPPTYSVPPEEWWPRRSPPASENHYHNGLISASIGEHHLPWASSLRWLAANDTLDEALISCNLASLEGLWISNFRETKPLPTNVLPSHLSGLKELQIFHCPELTLPSLQELIWSLPSLQHLTMEKCPNLSSSSSSSCSHSSVATSPPNAATLQTLFVDDVNLLCDAGFVHDQLSSLRGLHVWHGDLSSFTAVATEGLRSLQHLSFMSCPKLKRLPPDLRRLLPSLRALAIGGCDEIQLLP</sequence>
<reference evidence="1" key="1">
    <citation type="submission" date="2015-07" db="EMBL/GenBank/DDBJ databases">
        <title>Transcriptome Assembly of Anthurium amnicola.</title>
        <authorList>
            <person name="Suzuki J."/>
        </authorList>
    </citation>
    <scope>NUCLEOTIDE SEQUENCE</scope>
</reference>
<dbReference type="EMBL" id="GDJX01003500">
    <property type="protein sequence ID" value="JAT64436.1"/>
    <property type="molecule type" value="Transcribed_RNA"/>
</dbReference>
<name>A0A1D1ZC13_9ARAE</name>
<feature type="non-terminal residue" evidence="1">
    <location>
        <position position="1"/>
    </location>
</feature>
<feature type="non-terminal residue" evidence="1">
    <location>
        <position position="468"/>
    </location>
</feature>
<organism evidence="1">
    <name type="scientific">Anthurium amnicola</name>
    <dbReference type="NCBI Taxonomy" id="1678845"/>
    <lineage>
        <taxon>Eukaryota</taxon>
        <taxon>Viridiplantae</taxon>
        <taxon>Streptophyta</taxon>
        <taxon>Embryophyta</taxon>
        <taxon>Tracheophyta</taxon>
        <taxon>Spermatophyta</taxon>
        <taxon>Magnoliopsida</taxon>
        <taxon>Liliopsida</taxon>
        <taxon>Araceae</taxon>
        <taxon>Pothoideae</taxon>
        <taxon>Potheae</taxon>
        <taxon>Anthurium</taxon>
    </lineage>
</organism>
<accession>A0A1D1ZC13</accession>
<protein>
    <submittedName>
        <fullName evidence="1">Putative disease resistance protein RGA4</fullName>
    </submittedName>
</protein>
<dbReference type="PANTHER" id="PTHR36766:SF55">
    <property type="entry name" value="OS11G0492900 PROTEIN"/>
    <property type="match status" value="1"/>
</dbReference>
<dbReference type="PANTHER" id="PTHR36766">
    <property type="entry name" value="PLANT BROAD-SPECTRUM MILDEW RESISTANCE PROTEIN RPW8"/>
    <property type="match status" value="1"/>
</dbReference>
<dbReference type="InterPro" id="IPR032675">
    <property type="entry name" value="LRR_dom_sf"/>
</dbReference>
<dbReference type="Gene3D" id="3.80.10.10">
    <property type="entry name" value="Ribonuclease Inhibitor"/>
    <property type="match status" value="3"/>
</dbReference>
<proteinExistence type="predicted"/>
<evidence type="ECO:0000313" key="1">
    <source>
        <dbReference type="EMBL" id="JAT64436.1"/>
    </source>
</evidence>
<dbReference type="SUPFAM" id="SSF52047">
    <property type="entry name" value="RNI-like"/>
    <property type="match status" value="1"/>
</dbReference>
<dbReference type="AlphaFoldDB" id="A0A1D1ZC13"/>
<dbReference type="SUPFAM" id="SSF52058">
    <property type="entry name" value="L domain-like"/>
    <property type="match status" value="1"/>
</dbReference>